<accession>A0ABY5R548</accession>
<dbReference type="Proteomes" id="UP001058098">
    <property type="component" value="Chromosome"/>
</dbReference>
<evidence type="ECO:0000313" key="3">
    <source>
        <dbReference type="EMBL" id="UVC17777.1"/>
    </source>
</evidence>
<dbReference type="GO" id="GO:0016874">
    <property type="term" value="F:ligase activity"/>
    <property type="evidence" value="ECO:0007669"/>
    <property type="project" value="UniProtKB-KW"/>
</dbReference>
<dbReference type="InterPro" id="IPR000873">
    <property type="entry name" value="AMP-dep_synth/lig_dom"/>
</dbReference>
<keyword evidence="3" id="KW-0436">Ligase</keyword>
<dbReference type="Gene3D" id="3.40.50.12780">
    <property type="entry name" value="N-terminal domain of ligase-like"/>
    <property type="match status" value="1"/>
</dbReference>
<name>A0ABY5R548_9HYPH</name>
<dbReference type="RefSeq" id="WP_258122660.1">
    <property type="nucleotide sequence ID" value="NZ_CP062229.1"/>
</dbReference>
<dbReference type="Pfam" id="PF00501">
    <property type="entry name" value="AMP-binding"/>
    <property type="match status" value="1"/>
</dbReference>
<reference evidence="3" key="1">
    <citation type="submission" date="2020-09" db="EMBL/GenBank/DDBJ databases">
        <title>Rhizobia associated with sainfoin plants.</title>
        <authorList>
            <person name="Asharfi S."/>
            <person name="Kuzmanovic N."/>
            <person name="Bunk B."/>
            <person name="Sproeer C."/>
            <person name="Becker M."/>
            <person name="Thuenen T."/>
        </authorList>
    </citation>
    <scope>NUCLEOTIDE SEQUENCE</scope>
    <source>
        <strain evidence="3">OM4</strain>
    </source>
</reference>
<feature type="domain" description="AMP-dependent synthetase/ligase" evidence="2">
    <location>
        <begin position="123"/>
        <end position="308"/>
    </location>
</feature>
<dbReference type="PANTHER" id="PTHR36932">
    <property type="entry name" value="CAPSULAR POLYSACCHARIDE BIOSYNTHESIS PROTEIN"/>
    <property type="match status" value="1"/>
</dbReference>
<dbReference type="PANTHER" id="PTHR36932:SF1">
    <property type="entry name" value="CAPSULAR POLYSACCHARIDE BIOSYNTHESIS PROTEIN"/>
    <property type="match status" value="1"/>
</dbReference>
<feature type="region of interest" description="Disordered" evidence="1">
    <location>
        <begin position="463"/>
        <end position="488"/>
    </location>
</feature>
<evidence type="ECO:0000256" key="1">
    <source>
        <dbReference type="SAM" id="MobiDB-lite"/>
    </source>
</evidence>
<sequence length="488" mass="54154">MAGVSEQSGIPTVDIGTVDRIAEELLGHSTWSPEQLLAYQQEQLKIFLWRAATRSPYCRRTIGDLVARDRPLAEFPTMNKSKLMEEFDRIVTDPRLTRTLVEEHVNGERCGELLLDEYRCIATGGSTGQRGLFVYDRDAWNVAAANQMRMQRLIGITPDMRGLGIGAPSPVHMSYRFSAEFRAIRPGAPTLFVTSPIEEIVAQLNAYQPDYLLTYPSLLRRLAEEQRAGRLKIAPRLFRSAAEALAPDVKELVREVWNAPVLDGYAATETGIMAVDCEHRSGMHIAEDLVVLEVVDADNRPVPPGTQGAKMLATVLFNHTLPVIRYEFSDLITLAEGTCPCGLPFRRIERITGRAEEILRFRTSSGGRAEIHAARLWFYLVKVAGIRQYQFGSLSDGIRIRLAVYPGCDPRAVEAQTKAPTRSLTSNWTRLQSHGERPPSLPGCIIPAAKYSSACACRYSSATEGERGGRKDPIMATAADRAQSRPLL</sequence>
<dbReference type="EMBL" id="CP062229">
    <property type="protein sequence ID" value="UVC17777.1"/>
    <property type="molecule type" value="Genomic_DNA"/>
</dbReference>
<evidence type="ECO:0000313" key="4">
    <source>
        <dbReference type="Proteomes" id="UP001058098"/>
    </source>
</evidence>
<protein>
    <submittedName>
        <fullName evidence="3">Phenylacetate--CoA ligase family protein</fullName>
    </submittedName>
</protein>
<dbReference type="SUPFAM" id="SSF56801">
    <property type="entry name" value="Acetyl-CoA synthetase-like"/>
    <property type="match status" value="1"/>
</dbReference>
<dbReference type="InterPro" id="IPR042099">
    <property type="entry name" value="ANL_N_sf"/>
</dbReference>
<dbReference type="InterPro" id="IPR053158">
    <property type="entry name" value="CapK_Type1_Caps_Biosynth"/>
</dbReference>
<gene>
    <name evidence="3" type="ORF">IHQ72_12170</name>
</gene>
<keyword evidence="4" id="KW-1185">Reference proteome</keyword>
<organism evidence="3 4">
    <name type="scientific">Mesorhizobium onobrychidis</name>
    <dbReference type="NCBI Taxonomy" id="2775404"/>
    <lineage>
        <taxon>Bacteria</taxon>
        <taxon>Pseudomonadati</taxon>
        <taxon>Pseudomonadota</taxon>
        <taxon>Alphaproteobacteria</taxon>
        <taxon>Hyphomicrobiales</taxon>
        <taxon>Phyllobacteriaceae</taxon>
        <taxon>Mesorhizobium</taxon>
    </lineage>
</organism>
<evidence type="ECO:0000259" key="2">
    <source>
        <dbReference type="Pfam" id="PF00501"/>
    </source>
</evidence>
<feature type="compositionally biased region" description="Basic and acidic residues" evidence="1">
    <location>
        <begin position="464"/>
        <end position="473"/>
    </location>
</feature>
<proteinExistence type="predicted"/>